<reference evidence="10" key="2">
    <citation type="journal article" date="2013" name="Nat. Commun.">
        <title>Genome of the Chinese tree shrew.</title>
        <authorList>
            <person name="Fan Y."/>
            <person name="Huang Z.Y."/>
            <person name="Cao C.C."/>
            <person name="Chen C.S."/>
            <person name="Chen Y.X."/>
            <person name="Fan D.D."/>
            <person name="He J."/>
            <person name="Hou H.L."/>
            <person name="Hu L."/>
            <person name="Hu X.T."/>
            <person name="Jiang X.T."/>
            <person name="Lai R."/>
            <person name="Lang Y.S."/>
            <person name="Liang B."/>
            <person name="Liao S.G."/>
            <person name="Mu D."/>
            <person name="Ma Y.Y."/>
            <person name="Niu Y.Y."/>
            <person name="Sun X.Q."/>
            <person name="Xia J.Q."/>
            <person name="Xiao J."/>
            <person name="Xiong Z.Q."/>
            <person name="Xu L."/>
            <person name="Yang L."/>
            <person name="Zhang Y."/>
            <person name="Zhao W."/>
            <person name="Zhao X.D."/>
            <person name="Zheng Y.T."/>
            <person name="Zhou J.M."/>
            <person name="Zhu Y.B."/>
            <person name="Zhang G.J."/>
            <person name="Wang J."/>
            <person name="Yao Y.G."/>
        </authorList>
    </citation>
    <scope>NUCLEOTIDE SEQUENCE [LARGE SCALE GENOMIC DNA]</scope>
</reference>
<keyword evidence="4 6" id="KW-0413">Isomerase</keyword>
<accession>L9L1U5</accession>
<keyword evidence="3 6" id="KW-0697">Rotamase</keyword>
<evidence type="ECO:0000313" key="10">
    <source>
        <dbReference type="Proteomes" id="UP000011518"/>
    </source>
</evidence>
<proteinExistence type="inferred from homology"/>
<feature type="region of interest" description="Disordered" evidence="7">
    <location>
        <begin position="188"/>
        <end position="241"/>
    </location>
</feature>
<protein>
    <recommendedName>
        <fullName evidence="2 6">peptidylprolyl isomerase</fullName>
        <ecNumber evidence="2 6">5.2.1.8</ecNumber>
    </recommendedName>
</protein>
<evidence type="ECO:0000256" key="2">
    <source>
        <dbReference type="ARBA" id="ARBA00013194"/>
    </source>
</evidence>
<gene>
    <name evidence="9" type="ORF">TREES_T100007244</name>
</gene>
<evidence type="ECO:0000256" key="4">
    <source>
        <dbReference type="ARBA" id="ARBA00023235"/>
    </source>
</evidence>
<organism evidence="9 10">
    <name type="scientific">Tupaia chinensis</name>
    <name type="common">Chinese tree shrew</name>
    <name type="synonym">Tupaia belangeri chinensis</name>
    <dbReference type="NCBI Taxonomy" id="246437"/>
    <lineage>
        <taxon>Eukaryota</taxon>
        <taxon>Metazoa</taxon>
        <taxon>Chordata</taxon>
        <taxon>Craniata</taxon>
        <taxon>Vertebrata</taxon>
        <taxon>Euteleostomi</taxon>
        <taxon>Mammalia</taxon>
        <taxon>Eutheria</taxon>
        <taxon>Euarchontoglires</taxon>
        <taxon>Scandentia</taxon>
        <taxon>Tupaiidae</taxon>
        <taxon>Tupaia</taxon>
    </lineage>
</organism>
<dbReference type="GO" id="GO:0003755">
    <property type="term" value="F:peptidyl-prolyl cis-trans isomerase activity"/>
    <property type="evidence" value="ECO:0007669"/>
    <property type="project" value="UniProtKB-KW"/>
</dbReference>
<dbReference type="Proteomes" id="UP000011518">
    <property type="component" value="Unassembled WGS sequence"/>
</dbReference>
<sequence>MTSKYSVNARSHPCIVTVSPTTGQRDPDFPFSAVVLREAVGRDPEVVTEAAGLPGPLRFTTRGSPVLLHLKALLRRTGPGEKALTNVHNHVVIRLYLRSCFFGTLSDEHPGTLADQYLQVYPESFSITQLANLSKLRLAVSISSHFCSMITTSGASQRAAQLWLPPQARVAVRTPGLAHRGTSAWWLLPKGKGRPAHSSPSRRDSHHSAPVPGNSRTRMWAPTQERSRLGSGEDRGGQDWSEDGATRFAAIEEGLENGMGGGSNGVGVRVTTTCRTAADYKLGGPAEVPSEVLRPAPTPWARRVEKQGATWGATAIGAGPARSSGRSFRSAFALALAQPPALPIAYLWRLQRPLPRSTAPAMGATGAPLRRLLRSPLSPCFSPVETFSPGDLSTFQKHGETCVVHYTGMFEDGKKFDSSWDRNKPFKFMLGKQEVIRGWEGGAAQMTISPDYTYGAAGHPGIHPPPPPCHTRLRRGTPPPCHTRLRRGTAKTGMTGMASSLCSLFLVRNFCHGGHLPHTPTLSSKIHNDNLTVKKYPMHLTCSEMAGHRKLSAPFLFEMYRLHLSPCS</sequence>
<keyword evidence="10" id="KW-1185">Reference proteome</keyword>
<dbReference type="STRING" id="246437.L9L1U5"/>
<dbReference type="EMBL" id="KB320561">
    <property type="protein sequence ID" value="ELW68734.1"/>
    <property type="molecule type" value="Genomic_DNA"/>
</dbReference>
<comment type="similarity">
    <text evidence="5">Belongs to the FKBP-type PPIase family. FKBP1 subfamily.</text>
</comment>
<dbReference type="GO" id="GO:0033017">
    <property type="term" value="C:sarcoplasmic reticulum membrane"/>
    <property type="evidence" value="ECO:0007669"/>
    <property type="project" value="TreeGrafter"/>
</dbReference>
<evidence type="ECO:0000313" key="9">
    <source>
        <dbReference type="EMBL" id="ELW68734.1"/>
    </source>
</evidence>
<dbReference type="InParanoid" id="L9L1U5"/>
<evidence type="ECO:0000256" key="1">
    <source>
        <dbReference type="ARBA" id="ARBA00000971"/>
    </source>
</evidence>
<name>L9L1U5_TUPCH</name>
<feature type="compositionally biased region" description="Basic and acidic residues" evidence="7">
    <location>
        <begin position="225"/>
        <end position="237"/>
    </location>
</feature>
<evidence type="ECO:0000256" key="3">
    <source>
        <dbReference type="ARBA" id="ARBA00023110"/>
    </source>
</evidence>
<dbReference type="AlphaFoldDB" id="L9L1U5"/>
<dbReference type="InterPro" id="IPR001179">
    <property type="entry name" value="PPIase_FKBP_dom"/>
</dbReference>
<evidence type="ECO:0000259" key="8">
    <source>
        <dbReference type="PROSITE" id="PS50059"/>
    </source>
</evidence>
<dbReference type="SUPFAM" id="SSF54534">
    <property type="entry name" value="FKBP-like"/>
    <property type="match status" value="1"/>
</dbReference>
<evidence type="ECO:0000256" key="7">
    <source>
        <dbReference type="SAM" id="MobiDB-lite"/>
    </source>
</evidence>
<dbReference type="InterPro" id="IPR050689">
    <property type="entry name" value="FKBP-type_PPIase"/>
</dbReference>
<dbReference type="PANTHER" id="PTHR10516:SF301">
    <property type="entry name" value="PEPTIDYL-PROLYL CIS-TRANS ISOMERASE FKBP1A-RELATED"/>
    <property type="match status" value="1"/>
</dbReference>
<evidence type="ECO:0000256" key="5">
    <source>
        <dbReference type="ARBA" id="ARBA00038106"/>
    </source>
</evidence>
<dbReference type="InterPro" id="IPR046357">
    <property type="entry name" value="PPIase_dom_sf"/>
</dbReference>
<dbReference type="EC" id="5.2.1.8" evidence="2 6"/>
<evidence type="ECO:0000256" key="6">
    <source>
        <dbReference type="PROSITE-ProRule" id="PRU00277"/>
    </source>
</evidence>
<dbReference type="Pfam" id="PF00254">
    <property type="entry name" value="FKBP_C"/>
    <property type="match status" value="1"/>
</dbReference>
<dbReference type="PROSITE" id="PS50059">
    <property type="entry name" value="FKBP_PPIASE"/>
    <property type="match status" value="1"/>
</dbReference>
<comment type="catalytic activity">
    <reaction evidence="1 6">
        <text>[protein]-peptidylproline (omega=180) = [protein]-peptidylproline (omega=0)</text>
        <dbReference type="Rhea" id="RHEA:16237"/>
        <dbReference type="Rhea" id="RHEA-COMP:10747"/>
        <dbReference type="Rhea" id="RHEA-COMP:10748"/>
        <dbReference type="ChEBI" id="CHEBI:83833"/>
        <dbReference type="ChEBI" id="CHEBI:83834"/>
        <dbReference type="EC" id="5.2.1.8"/>
    </reaction>
</comment>
<dbReference type="PANTHER" id="PTHR10516">
    <property type="entry name" value="PEPTIDYL-PROLYL CIS-TRANS ISOMERASE"/>
    <property type="match status" value="1"/>
</dbReference>
<dbReference type="Gene3D" id="3.10.50.40">
    <property type="match status" value="1"/>
</dbReference>
<reference evidence="10" key="1">
    <citation type="submission" date="2012-07" db="EMBL/GenBank/DDBJ databases">
        <title>Genome of the Chinese tree shrew, a rising model animal genetically related to primates.</title>
        <authorList>
            <person name="Zhang G."/>
            <person name="Fan Y."/>
            <person name="Yao Y."/>
            <person name="Huang Z."/>
        </authorList>
    </citation>
    <scope>NUCLEOTIDE SEQUENCE [LARGE SCALE GENOMIC DNA]</scope>
</reference>
<feature type="domain" description="PPIase FKBP-type" evidence="8">
    <location>
        <begin position="399"/>
        <end position="465"/>
    </location>
</feature>